<dbReference type="RefSeq" id="WP_076003932.1">
    <property type="nucleotide sequence ID" value="NZ_CP018258.1"/>
</dbReference>
<name>A0A1P8F707_9CHLR</name>
<dbReference type="EMBL" id="CP018258">
    <property type="protein sequence ID" value="APV44205.1"/>
    <property type="molecule type" value="Genomic_DNA"/>
</dbReference>
<evidence type="ECO:0000313" key="1">
    <source>
        <dbReference type="EMBL" id="APV44205.1"/>
    </source>
</evidence>
<dbReference type="KEGG" id="dfo:Dform_00860"/>
<proteinExistence type="predicted"/>
<gene>
    <name evidence="1" type="ORF">Dform_00860</name>
</gene>
<dbReference type="Proteomes" id="UP000185934">
    <property type="component" value="Chromosome"/>
</dbReference>
<reference evidence="2" key="1">
    <citation type="submission" date="2016-11" db="EMBL/GenBank/DDBJ databases">
        <title>Dehalogenimonas formicexedens sp. nov., a chlorinated alkane respiring bacterium isolated from contaminated groundwater.</title>
        <authorList>
            <person name="Key T.A."/>
            <person name="Bowman K.S."/>
            <person name="Lee I."/>
            <person name="Chun J."/>
            <person name="Albuquerque L."/>
            <person name="da Costa M.S."/>
            <person name="Rainey F.A."/>
            <person name="Moe W.M."/>
        </authorList>
    </citation>
    <scope>NUCLEOTIDE SEQUENCE [LARGE SCALE GENOMIC DNA]</scope>
    <source>
        <strain evidence="2">NSZ-14</strain>
    </source>
</reference>
<dbReference type="AlphaFoldDB" id="A0A1P8F707"/>
<sequence>MSSKYYRKLSKDVYQCLVCDRPYSGPMGRHAATKCCDAKKPVIEIALSEADEVVNAYLDKTRLSPELTADMMWADIELGALVLPAKPAKKPRRTPAQVVAQGGKSDSKKADIILGQAMAKADRAAFNANLDNILSTCGQADGHECSALQKLAYAFHLHSWTAVKGAAYDLALEIAERTIARGPNWTLAARCEEVLAELDNLAGDLGIDPAADPYDIDGPCFDEKLFNEAGE</sequence>
<evidence type="ECO:0000313" key="2">
    <source>
        <dbReference type="Proteomes" id="UP000185934"/>
    </source>
</evidence>
<dbReference type="STRING" id="1839801.Dform_00860"/>
<protein>
    <submittedName>
        <fullName evidence="1">Uncharacterized protein</fullName>
    </submittedName>
</protein>
<organism evidence="1 2">
    <name type="scientific">Dehalogenimonas formicexedens</name>
    <dbReference type="NCBI Taxonomy" id="1839801"/>
    <lineage>
        <taxon>Bacteria</taxon>
        <taxon>Bacillati</taxon>
        <taxon>Chloroflexota</taxon>
        <taxon>Dehalococcoidia</taxon>
        <taxon>Dehalococcoidales</taxon>
        <taxon>Dehalococcoidaceae</taxon>
        <taxon>Dehalogenimonas</taxon>
    </lineage>
</organism>
<accession>A0A1P8F707</accession>
<keyword evidence="2" id="KW-1185">Reference proteome</keyword>